<sequence length="514" mass="55902">MAMTRRSAILSSGFALAAHGAAEARPTALREDAVEKHLASLDRIVSETMKKTGAPGMSVAVVSRDRVVYLKGFGVRRAGGADPVDADTVFALASLSKPLATTVVAGLVGDKRVSWDDKIVRFLPDFAMSDPWISKEITLRDMFCHRSGLPDHAGDLLEDIGYGRDEILRRLRFIRPSGSFRASYAYTNFGFTAAAVAAARAVGRSWEELSSERLYRRIGMTSATSSNAEFTARVNRAFGHMRRDGRWVAGPQRQPDAQSPAGGASASARDMAAWVRLQLARGKFDGRDIIDAGALDETHRPQIATDPADPSKAAPTFYGLGWDISYNEHPLVRWGHSGAFSFGAAACVNILPELQLGVVALSNTSPVGAPEAVCRSFLDLVTAGKIQRDWLALFGGAFAQMSKPTYGFGADYSKPPADPRPPAALSDHAGTYQNELYGPLRITVDVNNMTLFVGPENTPYVMRHYDGEIFTFQPRGENAFGPSPVRFMFDDSHKLQGLRIDYFDENGQGVFLRA</sequence>
<dbReference type="Gene3D" id="2.40.128.600">
    <property type="match status" value="1"/>
</dbReference>
<reference evidence="4 5" key="1">
    <citation type="submission" date="2019-09" db="EMBL/GenBank/DDBJ databases">
        <title>Isolation and complete genome sequencing of Methylocystis species.</title>
        <authorList>
            <person name="Rumah B.L."/>
            <person name="Stead C.E."/>
            <person name="Stevens B.C."/>
            <person name="Minton N.P."/>
            <person name="Grosse-Honebrink A."/>
            <person name="Zhang Y."/>
        </authorList>
    </citation>
    <scope>NUCLEOTIDE SEQUENCE [LARGE SCALE GENOMIC DNA]</scope>
    <source>
        <strain evidence="4 5">BRCS2</strain>
    </source>
</reference>
<dbReference type="InterPro" id="IPR012338">
    <property type="entry name" value="Beta-lactam/transpept-like"/>
</dbReference>
<feature type="domain" description="Peptidase S12 Pab87-related C-terminal" evidence="3">
    <location>
        <begin position="415"/>
        <end position="501"/>
    </location>
</feature>
<dbReference type="Pfam" id="PF00144">
    <property type="entry name" value="Beta-lactamase"/>
    <property type="match status" value="1"/>
</dbReference>
<keyword evidence="5" id="KW-1185">Reference proteome</keyword>
<name>A0A6B8M8L9_9HYPH</name>
<dbReference type="KEGG" id="mpar:F7D14_15495"/>
<keyword evidence="4" id="KW-0378">Hydrolase</keyword>
<dbReference type="Pfam" id="PF11954">
    <property type="entry name" value="DUF3471"/>
    <property type="match status" value="1"/>
</dbReference>
<evidence type="ECO:0000256" key="1">
    <source>
        <dbReference type="SAM" id="SignalP"/>
    </source>
</evidence>
<dbReference type="AlphaFoldDB" id="A0A6B8M8L9"/>
<protein>
    <submittedName>
        <fullName evidence="4">Serine hydrolase</fullName>
    </submittedName>
</protein>
<evidence type="ECO:0000259" key="3">
    <source>
        <dbReference type="Pfam" id="PF11954"/>
    </source>
</evidence>
<keyword evidence="1" id="KW-0732">Signal</keyword>
<dbReference type="PANTHER" id="PTHR46825:SF15">
    <property type="entry name" value="BETA-LACTAMASE-RELATED DOMAIN-CONTAINING PROTEIN"/>
    <property type="match status" value="1"/>
</dbReference>
<dbReference type="InterPro" id="IPR001466">
    <property type="entry name" value="Beta-lactam-related"/>
</dbReference>
<dbReference type="SUPFAM" id="SSF56601">
    <property type="entry name" value="beta-lactamase/transpeptidase-like"/>
    <property type="match status" value="1"/>
</dbReference>
<dbReference type="EMBL" id="CP044331">
    <property type="protein sequence ID" value="QGM98745.1"/>
    <property type="molecule type" value="Genomic_DNA"/>
</dbReference>
<gene>
    <name evidence="4" type="ORF">F7D14_15495</name>
</gene>
<evidence type="ECO:0000259" key="2">
    <source>
        <dbReference type="Pfam" id="PF00144"/>
    </source>
</evidence>
<organism evidence="4 5">
    <name type="scientific">Methylocystis parvus</name>
    <dbReference type="NCBI Taxonomy" id="134"/>
    <lineage>
        <taxon>Bacteria</taxon>
        <taxon>Pseudomonadati</taxon>
        <taxon>Pseudomonadota</taxon>
        <taxon>Alphaproteobacteria</taxon>
        <taxon>Hyphomicrobiales</taxon>
        <taxon>Methylocystaceae</taxon>
        <taxon>Methylocystis</taxon>
    </lineage>
</organism>
<dbReference type="Proteomes" id="UP000422569">
    <property type="component" value="Chromosome"/>
</dbReference>
<feature type="chain" id="PRO_5025491138" evidence="1">
    <location>
        <begin position="18"/>
        <end position="514"/>
    </location>
</feature>
<accession>A0A6B8M8L9</accession>
<feature type="signal peptide" evidence="1">
    <location>
        <begin position="1"/>
        <end position="17"/>
    </location>
</feature>
<dbReference type="RefSeq" id="WP_016921114.1">
    <property type="nucleotide sequence ID" value="NZ_CP044331.1"/>
</dbReference>
<dbReference type="GO" id="GO:0016787">
    <property type="term" value="F:hydrolase activity"/>
    <property type="evidence" value="ECO:0007669"/>
    <property type="project" value="UniProtKB-KW"/>
</dbReference>
<dbReference type="Gene3D" id="3.40.710.10">
    <property type="entry name" value="DD-peptidase/beta-lactamase superfamily"/>
    <property type="match status" value="1"/>
</dbReference>
<evidence type="ECO:0000313" key="5">
    <source>
        <dbReference type="Proteomes" id="UP000422569"/>
    </source>
</evidence>
<dbReference type="InterPro" id="IPR050491">
    <property type="entry name" value="AmpC-like"/>
</dbReference>
<feature type="domain" description="Beta-lactamase-related" evidence="2">
    <location>
        <begin position="41"/>
        <end position="374"/>
    </location>
</feature>
<evidence type="ECO:0000313" key="4">
    <source>
        <dbReference type="EMBL" id="QGM98745.1"/>
    </source>
</evidence>
<dbReference type="PANTHER" id="PTHR46825">
    <property type="entry name" value="D-ALANYL-D-ALANINE-CARBOXYPEPTIDASE/ENDOPEPTIDASE AMPH"/>
    <property type="match status" value="1"/>
</dbReference>
<proteinExistence type="predicted"/>
<dbReference type="InterPro" id="IPR021860">
    <property type="entry name" value="Peptidase_S12_Pab87-rel_C"/>
</dbReference>